<proteinExistence type="predicted"/>
<name>A0ACB8YV77_CICIN</name>
<gene>
    <name evidence="1" type="ORF">L2E82_47149</name>
</gene>
<reference evidence="1 2" key="2">
    <citation type="journal article" date="2022" name="Mol. Ecol. Resour.">
        <title>The genomes of chicory, endive, great burdock and yacon provide insights into Asteraceae paleo-polyploidization history and plant inulin production.</title>
        <authorList>
            <person name="Fan W."/>
            <person name="Wang S."/>
            <person name="Wang H."/>
            <person name="Wang A."/>
            <person name="Jiang F."/>
            <person name="Liu H."/>
            <person name="Zhao H."/>
            <person name="Xu D."/>
            <person name="Zhang Y."/>
        </authorList>
    </citation>
    <scope>NUCLEOTIDE SEQUENCE [LARGE SCALE GENOMIC DNA]</scope>
    <source>
        <strain evidence="2">cv. Punajuju</strain>
        <tissue evidence="1">Leaves</tissue>
    </source>
</reference>
<dbReference type="EMBL" id="CM042017">
    <property type="protein sequence ID" value="KAI3689198.1"/>
    <property type="molecule type" value="Genomic_DNA"/>
</dbReference>
<protein>
    <submittedName>
        <fullName evidence="1">Uncharacterized protein</fullName>
    </submittedName>
</protein>
<evidence type="ECO:0000313" key="2">
    <source>
        <dbReference type="Proteomes" id="UP001055811"/>
    </source>
</evidence>
<evidence type="ECO:0000313" key="1">
    <source>
        <dbReference type="EMBL" id="KAI3689198.1"/>
    </source>
</evidence>
<comment type="caution">
    <text evidence="1">The sequence shown here is derived from an EMBL/GenBank/DDBJ whole genome shotgun (WGS) entry which is preliminary data.</text>
</comment>
<dbReference type="Proteomes" id="UP001055811">
    <property type="component" value="Linkage Group LG09"/>
</dbReference>
<organism evidence="1 2">
    <name type="scientific">Cichorium intybus</name>
    <name type="common">Chicory</name>
    <dbReference type="NCBI Taxonomy" id="13427"/>
    <lineage>
        <taxon>Eukaryota</taxon>
        <taxon>Viridiplantae</taxon>
        <taxon>Streptophyta</taxon>
        <taxon>Embryophyta</taxon>
        <taxon>Tracheophyta</taxon>
        <taxon>Spermatophyta</taxon>
        <taxon>Magnoliopsida</taxon>
        <taxon>eudicotyledons</taxon>
        <taxon>Gunneridae</taxon>
        <taxon>Pentapetalae</taxon>
        <taxon>asterids</taxon>
        <taxon>campanulids</taxon>
        <taxon>Asterales</taxon>
        <taxon>Asteraceae</taxon>
        <taxon>Cichorioideae</taxon>
        <taxon>Cichorieae</taxon>
        <taxon>Cichoriinae</taxon>
        <taxon>Cichorium</taxon>
    </lineage>
</organism>
<accession>A0ACB8YV77</accession>
<sequence>MEGRQEIASSIVASKVNPSAKKALLILNCILLSLGNCGGPLSLRLYFLHGGKRVWLSAFLETGGWPFIFFVLIVMYFCRRCSTPTSTTVVYMRPRVFFAAAVIGVLTGLDDFLYACGVSRLPVSTTSLIIASQLGFTAFFAFLLVKQKFTPYSINAVMLLTMGAAVLALHTSSDLPNGESRSEYLKGFFLTVAAAALYGLVLPMVEMTYNKANQAITYTLVLEIQTVMCLFATIFCTIGMIINNDFKVIPIEAVDFGLGEQKYYVVLCISAIFWQCFFLGAIGVVFCASSLLSGIIIAVLLPVTEVLAVVFYKENFQAEKGVALVLSLWGFTSYFYGEYKVMKKMEIERQSLRDRSVDLPQINYSSA</sequence>
<reference evidence="2" key="1">
    <citation type="journal article" date="2022" name="Mol. Ecol. Resour.">
        <title>The genomes of chicory, endive, great burdock and yacon provide insights into Asteraceae palaeo-polyploidization history and plant inulin production.</title>
        <authorList>
            <person name="Fan W."/>
            <person name="Wang S."/>
            <person name="Wang H."/>
            <person name="Wang A."/>
            <person name="Jiang F."/>
            <person name="Liu H."/>
            <person name="Zhao H."/>
            <person name="Xu D."/>
            <person name="Zhang Y."/>
        </authorList>
    </citation>
    <scope>NUCLEOTIDE SEQUENCE [LARGE SCALE GENOMIC DNA]</scope>
    <source>
        <strain evidence="2">cv. Punajuju</strain>
    </source>
</reference>
<keyword evidence="2" id="KW-1185">Reference proteome</keyword>